<dbReference type="InterPro" id="IPR056738">
    <property type="entry name" value="NfeD1b_N"/>
</dbReference>
<name>A0A0J8VE65_9GAMM</name>
<dbReference type="Gene3D" id="2.40.50.140">
    <property type="entry name" value="Nucleic acid-binding proteins"/>
    <property type="match status" value="1"/>
</dbReference>
<organism evidence="11 12">
    <name type="scientific">Photobacterium swingsii</name>
    <dbReference type="NCBI Taxonomy" id="680026"/>
    <lineage>
        <taxon>Bacteria</taxon>
        <taxon>Pseudomonadati</taxon>
        <taxon>Pseudomonadota</taxon>
        <taxon>Gammaproteobacteria</taxon>
        <taxon>Vibrionales</taxon>
        <taxon>Vibrionaceae</taxon>
        <taxon>Photobacterium</taxon>
    </lineage>
</organism>
<feature type="compositionally biased region" description="Basic and acidic residues" evidence="5">
    <location>
        <begin position="177"/>
        <end position="190"/>
    </location>
</feature>
<dbReference type="InterPro" id="IPR029045">
    <property type="entry name" value="ClpP/crotonase-like_dom_sf"/>
</dbReference>
<dbReference type="OrthoDB" id="5289056at2"/>
<evidence type="ECO:0000313" key="11">
    <source>
        <dbReference type="EMBL" id="PSW25097.1"/>
    </source>
</evidence>
<dbReference type="RefSeq" id="WP_048897692.1">
    <property type="nucleotide sequence ID" value="NZ_AP024853.1"/>
</dbReference>
<dbReference type="EMBL" id="PYLZ01000004">
    <property type="protein sequence ID" value="PSW25097.1"/>
    <property type="molecule type" value="Genomic_DNA"/>
</dbReference>
<evidence type="ECO:0000256" key="3">
    <source>
        <dbReference type="ARBA" id="ARBA00022989"/>
    </source>
</evidence>
<feature type="region of interest" description="Disordered" evidence="5">
    <location>
        <begin position="120"/>
        <end position="199"/>
    </location>
</feature>
<gene>
    <name evidence="11" type="ORF">C9I94_09860</name>
</gene>
<sequence>MKRLLLCCWIVLLWFSHSVRADDVWVIEIKGGIGPAISDYVSREIALAQEEQAKFIVLKMDTPGGLDTSMREIIQAITISPIPIATWVGPAGSRAASAGTYILLASHVASMAPGTNLGAATPVSLGGPQRDKDQDSNNPFAPKQDQSDKSRPSQQDSPQKSQPAPSAEDESIAPSDQAKKTPDEDAKADNTDNASGESEKIAAKTAMEKKVMNDAAAYIQSLAKLHGRNEVWAEKAVREAASLDAESALAENVIDFIAPNLDQLIAQANGRQVVVNGVQTEIALSNVAYVERQQDWRFKLLTVITNPNVAYILMLIGIYGLLLEFYNPGVGLPGVLGGICLILAMYSLQLLPVSYAGLGLLLLGIALMIAETFSPSFGILGLGGIVAFVLGSVMLMDTETPGFQIAVPLIVGLTVVSALFFFVIIALLLKVRRRPVTTGVQLIQGQIATVICGFPGEGKVMVDGEIWQARSNMQYQQGDHVVVTNISGLWLDVESVNKE</sequence>
<evidence type="ECO:0000256" key="5">
    <source>
        <dbReference type="SAM" id="MobiDB-lite"/>
    </source>
</evidence>
<dbReference type="SUPFAM" id="SSF141322">
    <property type="entry name" value="NfeD domain-like"/>
    <property type="match status" value="1"/>
</dbReference>
<keyword evidence="2 6" id="KW-0812">Transmembrane</keyword>
<dbReference type="InterPro" id="IPR052165">
    <property type="entry name" value="Membrane_assoc_protease"/>
</dbReference>
<evidence type="ECO:0000256" key="7">
    <source>
        <dbReference type="SAM" id="SignalP"/>
    </source>
</evidence>
<evidence type="ECO:0000256" key="4">
    <source>
        <dbReference type="ARBA" id="ARBA00023136"/>
    </source>
</evidence>
<feature type="chain" id="PRO_5030009149" evidence="7">
    <location>
        <begin position="22"/>
        <end position="499"/>
    </location>
</feature>
<dbReference type="GO" id="GO:0016020">
    <property type="term" value="C:membrane"/>
    <property type="evidence" value="ECO:0007669"/>
    <property type="project" value="UniProtKB-SubCell"/>
</dbReference>
<feature type="signal peptide" evidence="7">
    <location>
        <begin position="1"/>
        <end position="21"/>
    </location>
</feature>
<dbReference type="Gene3D" id="3.90.226.10">
    <property type="entry name" value="2-enoyl-CoA Hydratase, Chain A, domain 1"/>
    <property type="match status" value="1"/>
</dbReference>
<keyword evidence="12" id="KW-1185">Reference proteome</keyword>
<keyword evidence="3 6" id="KW-1133">Transmembrane helix</keyword>
<dbReference type="CDD" id="cd07020">
    <property type="entry name" value="Clp_protease_NfeD_1"/>
    <property type="match status" value="1"/>
</dbReference>
<dbReference type="Proteomes" id="UP000240481">
    <property type="component" value="Unassembled WGS sequence"/>
</dbReference>
<dbReference type="InterPro" id="IPR056739">
    <property type="entry name" value="NfeD_membrane"/>
</dbReference>
<dbReference type="SUPFAM" id="SSF52096">
    <property type="entry name" value="ClpP/crotonase"/>
    <property type="match status" value="1"/>
</dbReference>
<dbReference type="InterPro" id="IPR002810">
    <property type="entry name" value="NfeD-like_C"/>
</dbReference>
<feature type="domain" description="NfeD-like C-terminal" evidence="8">
    <location>
        <begin position="444"/>
        <end position="494"/>
    </location>
</feature>
<feature type="transmembrane region" description="Helical" evidence="6">
    <location>
        <begin position="377"/>
        <end position="396"/>
    </location>
</feature>
<feature type="transmembrane region" description="Helical" evidence="6">
    <location>
        <begin position="402"/>
        <end position="429"/>
    </location>
</feature>
<proteinExistence type="predicted"/>
<dbReference type="PANTHER" id="PTHR33507:SF4">
    <property type="entry name" value="NODULATION COMPETITIVENESS PROTEIN NFED"/>
    <property type="match status" value="1"/>
</dbReference>
<evidence type="ECO:0000259" key="9">
    <source>
        <dbReference type="Pfam" id="PF24961"/>
    </source>
</evidence>
<dbReference type="InterPro" id="IPR012340">
    <property type="entry name" value="NA-bd_OB-fold"/>
</dbReference>
<evidence type="ECO:0000256" key="6">
    <source>
        <dbReference type="SAM" id="Phobius"/>
    </source>
</evidence>
<dbReference type="Pfam" id="PF24961">
    <property type="entry name" value="NfeD_membrane"/>
    <property type="match status" value="1"/>
</dbReference>
<keyword evidence="7" id="KW-0732">Signal</keyword>
<reference evidence="11 12" key="1">
    <citation type="submission" date="2018-01" db="EMBL/GenBank/DDBJ databases">
        <title>Whole genome sequencing of Histamine producing bacteria.</title>
        <authorList>
            <person name="Butler K."/>
        </authorList>
    </citation>
    <scope>NUCLEOTIDE SEQUENCE [LARGE SCALE GENOMIC DNA]</scope>
    <source>
        <strain evidence="11 12">DSM 24669</strain>
    </source>
</reference>
<feature type="domain" description="NfeD1b N-terminal" evidence="10">
    <location>
        <begin position="24"/>
        <end position="136"/>
    </location>
</feature>
<feature type="transmembrane region" description="Helical" evidence="6">
    <location>
        <begin position="300"/>
        <end position="322"/>
    </location>
</feature>
<accession>A0A0J8VE65</accession>
<dbReference type="Pfam" id="PF01957">
    <property type="entry name" value="NfeD"/>
    <property type="match status" value="1"/>
</dbReference>
<comment type="caution">
    <text evidence="11">The sequence shown here is derived from an EMBL/GenBank/DDBJ whole genome shotgun (WGS) entry which is preliminary data.</text>
</comment>
<feature type="domain" description="NfeD integral membrane" evidence="9">
    <location>
        <begin position="308"/>
        <end position="425"/>
    </location>
</feature>
<keyword evidence="4 6" id="KW-0472">Membrane</keyword>
<comment type="subcellular location">
    <subcellularLocation>
        <location evidence="1">Membrane</location>
        <topology evidence="1">Multi-pass membrane protein</topology>
    </subcellularLocation>
</comment>
<feature type="transmembrane region" description="Helical" evidence="6">
    <location>
        <begin position="329"/>
        <end position="347"/>
    </location>
</feature>
<dbReference type="Pfam" id="PF25145">
    <property type="entry name" value="NfeD1b_N"/>
    <property type="match status" value="1"/>
</dbReference>
<evidence type="ECO:0000256" key="2">
    <source>
        <dbReference type="ARBA" id="ARBA00022692"/>
    </source>
</evidence>
<evidence type="ECO:0000313" key="12">
    <source>
        <dbReference type="Proteomes" id="UP000240481"/>
    </source>
</evidence>
<feature type="compositionally biased region" description="Low complexity" evidence="5">
    <location>
        <begin position="152"/>
        <end position="166"/>
    </location>
</feature>
<protein>
    <submittedName>
        <fullName evidence="11">Nodulation protein NfeD</fullName>
    </submittedName>
</protein>
<dbReference type="STRING" id="680026.AB733_04460"/>
<dbReference type="AlphaFoldDB" id="A0A0J8VE65"/>
<evidence type="ECO:0000256" key="1">
    <source>
        <dbReference type="ARBA" id="ARBA00004141"/>
    </source>
</evidence>
<dbReference type="PANTHER" id="PTHR33507">
    <property type="entry name" value="INNER MEMBRANE PROTEIN YBBJ"/>
    <property type="match status" value="1"/>
</dbReference>
<evidence type="ECO:0000259" key="10">
    <source>
        <dbReference type="Pfam" id="PF25145"/>
    </source>
</evidence>
<feature type="transmembrane region" description="Helical" evidence="6">
    <location>
        <begin position="353"/>
        <end position="370"/>
    </location>
</feature>
<evidence type="ECO:0000259" key="8">
    <source>
        <dbReference type="Pfam" id="PF01957"/>
    </source>
</evidence>